<dbReference type="Proteomes" id="UP001432027">
    <property type="component" value="Unassembled WGS sequence"/>
</dbReference>
<accession>A0AAV5TDP9</accession>
<evidence type="ECO:0000256" key="2">
    <source>
        <dbReference type="ARBA" id="ARBA00023163"/>
    </source>
</evidence>
<evidence type="ECO:0000256" key="1">
    <source>
        <dbReference type="ARBA" id="ARBA00023015"/>
    </source>
</evidence>
<dbReference type="GO" id="GO:0003700">
    <property type="term" value="F:DNA-binding transcription factor activity"/>
    <property type="evidence" value="ECO:0007669"/>
    <property type="project" value="TreeGrafter"/>
</dbReference>
<dbReference type="SMART" id="SM00430">
    <property type="entry name" value="HOLI"/>
    <property type="match status" value="1"/>
</dbReference>
<dbReference type="Gene3D" id="1.10.565.10">
    <property type="entry name" value="Retinoid X Receptor"/>
    <property type="match status" value="1"/>
</dbReference>
<dbReference type="Pfam" id="PF00104">
    <property type="entry name" value="Hormone_recep"/>
    <property type="match status" value="1"/>
</dbReference>
<dbReference type="PANTHER" id="PTHR46011:SF6">
    <property type="entry name" value="HIGH ZINC ACTIVATED NUCLEAR RECEPTOR PROTEIN"/>
    <property type="match status" value="1"/>
</dbReference>
<dbReference type="PROSITE" id="PS51843">
    <property type="entry name" value="NR_LBD"/>
    <property type="match status" value="1"/>
</dbReference>
<dbReference type="AlphaFoldDB" id="A0AAV5TDP9"/>
<keyword evidence="2" id="KW-0804">Transcription</keyword>
<sequence>EFYNGNFTSFYDILRISMKDSTSLLKNVFDDFDSLPIAHRVTLFKNFYSKFSMVECVYFTMKHFKDDESMYVASIITVADINNMDQWMSDDKNFKNKDAFKSSCQGFSKEYYDLFTPMMKMDVMTDREFYALAVLNYCDVDTLDLPEEVITITQATRAKVFEELQDYYRNALNLHDFSKRLGNLMTMAHGFGEAARLMNKEMQMYSTMFDIYSDDSFFREIFSE</sequence>
<keyword evidence="3" id="KW-0675">Receptor</keyword>
<dbReference type="SUPFAM" id="SSF48508">
    <property type="entry name" value="Nuclear receptor ligand-binding domain"/>
    <property type="match status" value="1"/>
</dbReference>
<gene>
    <name evidence="5" type="ORF">PENTCL1PPCAC_15629</name>
</gene>
<comment type="caution">
    <text evidence="5">The sequence shown here is derived from an EMBL/GenBank/DDBJ whole genome shotgun (WGS) entry which is preliminary data.</text>
</comment>
<dbReference type="InterPro" id="IPR035500">
    <property type="entry name" value="NHR-like_dom_sf"/>
</dbReference>
<feature type="non-terminal residue" evidence="5">
    <location>
        <position position="224"/>
    </location>
</feature>
<evidence type="ECO:0000259" key="4">
    <source>
        <dbReference type="PROSITE" id="PS51843"/>
    </source>
</evidence>
<proteinExistence type="predicted"/>
<keyword evidence="6" id="KW-1185">Reference proteome</keyword>
<evidence type="ECO:0000256" key="3">
    <source>
        <dbReference type="ARBA" id="ARBA00023170"/>
    </source>
</evidence>
<keyword evidence="1" id="KW-0805">Transcription regulation</keyword>
<feature type="domain" description="NR LBD" evidence="4">
    <location>
        <begin position="1"/>
        <end position="224"/>
    </location>
</feature>
<evidence type="ECO:0000313" key="6">
    <source>
        <dbReference type="Proteomes" id="UP001432027"/>
    </source>
</evidence>
<dbReference type="InterPro" id="IPR000536">
    <property type="entry name" value="Nucl_hrmn_rcpt_lig-bd"/>
</dbReference>
<reference evidence="5" key="1">
    <citation type="submission" date="2023-10" db="EMBL/GenBank/DDBJ databases">
        <title>Genome assembly of Pristionchus species.</title>
        <authorList>
            <person name="Yoshida K."/>
            <person name="Sommer R.J."/>
        </authorList>
    </citation>
    <scope>NUCLEOTIDE SEQUENCE</scope>
    <source>
        <strain evidence="5">RS0144</strain>
    </source>
</reference>
<name>A0AAV5TDP9_9BILA</name>
<dbReference type="EMBL" id="BTSX01000004">
    <property type="protein sequence ID" value="GMS93454.1"/>
    <property type="molecule type" value="Genomic_DNA"/>
</dbReference>
<evidence type="ECO:0000313" key="5">
    <source>
        <dbReference type="EMBL" id="GMS93454.1"/>
    </source>
</evidence>
<protein>
    <recommendedName>
        <fullName evidence="4">NR LBD domain-containing protein</fullName>
    </recommendedName>
</protein>
<dbReference type="GO" id="GO:0005634">
    <property type="term" value="C:nucleus"/>
    <property type="evidence" value="ECO:0007669"/>
    <property type="project" value="TreeGrafter"/>
</dbReference>
<organism evidence="5 6">
    <name type="scientific">Pristionchus entomophagus</name>
    <dbReference type="NCBI Taxonomy" id="358040"/>
    <lineage>
        <taxon>Eukaryota</taxon>
        <taxon>Metazoa</taxon>
        <taxon>Ecdysozoa</taxon>
        <taxon>Nematoda</taxon>
        <taxon>Chromadorea</taxon>
        <taxon>Rhabditida</taxon>
        <taxon>Rhabditina</taxon>
        <taxon>Diplogasteromorpha</taxon>
        <taxon>Diplogasteroidea</taxon>
        <taxon>Neodiplogasteridae</taxon>
        <taxon>Pristionchus</taxon>
    </lineage>
</organism>
<dbReference type="PANTHER" id="PTHR46011">
    <property type="entry name" value="NUCLEAR HORMONE RECEPTOR FAMILY MEMBER NHR-86-RELATED"/>
    <property type="match status" value="1"/>
</dbReference>
<feature type="non-terminal residue" evidence="5">
    <location>
        <position position="1"/>
    </location>
</feature>